<proteinExistence type="predicted"/>
<sequence>MSTPQGLGPDFFRQVVPPEIRERLGLMNAWALRMALAYMGGQADTLADYAGRISTYDDTVADSPYAGKFPGTCFSFPVKRAIDLISMMLEAAERHRTVRLDNADVVAGVRQLVTDLVPAEDQDAALAVVDQQPTTGAFGGWRLEESTAGIGELYVVTALAAWLAGNREISPSREAARRVVMQQVHDFEATARGVPEAERLDVTEQEALDLLDAVLGTTSPDLSAFGIAPGQSAITRDRSKRTLVEMEVVEAAKAHLIEHPIRTDETDRILLEAIGRAMDSSEAPSDRGDGMTETERRRAEKLAARKARRDTGGRTGGGKRKRR</sequence>
<evidence type="ECO:0000313" key="3">
    <source>
        <dbReference type="Proteomes" id="UP001500979"/>
    </source>
</evidence>
<gene>
    <name evidence="2" type="ORF">GCM10010470_16550</name>
</gene>
<accession>A0ABN3V884</accession>
<reference evidence="2 3" key="1">
    <citation type="journal article" date="2019" name="Int. J. Syst. Evol. Microbiol.">
        <title>The Global Catalogue of Microorganisms (GCM) 10K type strain sequencing project: providing services to taxonomists for standard genome sequencing and annotation.</title>
        <authorList>
            <consortium name="The Broad Institute Genomics Platform"/>
            <consortium name="The Broad Institute Genome Sequencing Center for Infectious Disease"/>
            <person name="Wu L."/>
            <person name="Ma J."/>
        </authorList>
    </citation>
    <scope>NUCLEOTIDE SEQUENCE [LARGE SCALE GENOMIC DNA]</scope>
    <source>
        <strain evidence="2 3">JCM 9383</strain>
    </source>
</reference>
<feature type="compositionally biased region" description="Basic and acidic residues" evidence="1">
    <location>
        <begin position="284"/>
        <end position="303"/>
    </location>
</feature>
<comment type="caution">
    <text evidence="2">The sequence shown here is derived from an EMBL/GenBank/DDBJ whole genome shotgun (WGS) entry which is preliminary data.</text>
</comment>
<feature type="region of interest" description="Disordered" evidence="1">
    <location>
        <begin position="276"/>
        <end position="323"/>
    </location>
</feature>
<evidence type="ECO:0000256" key="1">
    <source>
        <dbReference type="SAM" id="MobiDB-lite"/>
    </source>
</evidence>
<protein>
    <submittedName>
        <fullName evidence="2">Uncharacterized protein</fullName>
    </submittedName>
</protein>
<keyword evidence="3" id="KW-1185">Reference proteome</keyword>
<dbReference type="RefSeq" id="WP_344678885.1">
    <property type="nucleotide sequence ID" value="NZ_BAAAUX010000009.1"/>
</dbReference>
<evidence type="ECO:0000313" key="2">
    <source>
        <dbReference type="EMBL" id="GAA2783259.1"/>
    </source>
</evidence>
<dbReference type="Proteomes" id="UP001500979">
    <property type="component" value="Unassembled WGS sequence"/>
</dbReference>
<name>A0ABN3V884_9PSEU</name>
<organism evidence="2 3">
    <name type="scientific">Saccharopolyspora taberi</name>
    <dbReference type="NCBI Taxonomy" id="60895"/>
    <lineage>
        <taxon>Bacteria</taxon>
        <taxon>Bacillati</taxon>
        <taxon>Actinomycetota</taxon>
        <taxon>Actinomycetes</taxon>
        <taxon>Pseudonocardiales</taxon>
        <taxon>Pseudonocardiaceae</taxon>
        <taxon>Saccharopolyspora</taxon>
    </lineage>
</organism>
<dbReference type="EMBL" id="BAAAUX010000009">
    <property type="protein sequence ID" value="GAA2783259.1"/>
    <property type="molecule type" value="Genomic_DNA"/>
</dbReference>